<evidence type="ECO:0000313" key="2">
    <source>
        <dbReference type="EMBL" id="TSJ65081.1"/>
    </source>
</evidence>
<dbReference type="RefSeq" id="WP_144088845.1">
    <property type="nucleotide sequence ID" value="NZ_VMHE01000012.1"/>
</dbReference>
<proteinExistence type="predicted"/>
<dbReference type="CDD" id="cd00093">
    <property type="entry name" value="HTH_XRE"/>
    <property type="match status" value="1"/>
</dbReference>
<comment type="caution">
    <text evidence="2">The sequence shown here is derived from an EMBL/GenBank/DDBJ whole genome shotgun (WGS) entry which is preliminary data.</text>
</comment>
<sequence>MIDNREDIGSKIYDLRRYFHMTQKELCDGICTQAYISKIENGSLAIAADILFKIAERLGVDVNYFYDTTFPERMDYSLEVEIQAREMVIQDNYIGLKALIEKEEKTPLYENRRFKQFILWHKALCKRYVDKDLEASLDLLNEALFLFNTNQKVKSEREIEILINKANILVDFKQYKQAIDLYEDLLFSVKKLPIIRNHNIEIMIRYNLARCNLMISNYEKTIDHAKKGLTSCRNNRSLYGMGHLYFIIGRAYEEIEQTVQALEFFRKAKQVFELTEENHYYQKALFNLNELQNLHKQV</sequence>
<dbReference type="InterPro" id="IPR041315">
    <property type="entry name" value="PlcR_TPR"/>
</dbReference>
<dbReference type="SUPFAM" id="SSF48452">
    <property type="entry name" value="TPR-like"/>
    <property type="match status" value="1"/>
</dbReference>
<dbReference type="InterPro" id="IPR053163">
    <property type="entry name" value="HTH-type_regulator_Rgg"/>
</dbReference>
<dbReference type="AlphaFoldDB" id="A0A556PL11"/>
<dbReference type="PANTHER" id="PTHR37038:SF14">
    <property type="entry name" value="TRANSCRIPTIONAL ACTIVATOR"/>
    <property type="match status" value="1"/>
</dbReference>
<dbReference type="Gene3D" id="1.25.40.10">
    <property type="entry name" value="Tetratricopeptide repeat domain"/>
    <property type="match status" value="1"/>
</dbReference>
<dbReference type="SMART" id="SM00530">
    <property type="entry name" value="HTH_XRE"/>
    <property type="match status" value="1"/>
</dbReference>
<protein>
    <submittedName>
        <fullName evidence="2">Helix-turn-helix transcriptional regulator</fullName>
    </submittedName>
</protein>
<evidence type="ECO:0000313" key="3">
    <source>
        <dbReference type="Proteomes" id="UP000316425"/>
    </source>
</evidence>
<keyword evidence="3" id="KW-1185">Reference proteome</keyword>
<reference evidence="2 3" key="1">
    <citation type="submission" date="2019-07" db="EMBL/GenBank/DDBJ databases">
        <title>Allobacillus sp. nov. SKP isolated from shrimp paste of Euphausiacea.</title>
        <authorList>
            <person name="Kanchanasin P."/>
            <person name="Tanasupawat S."/>
            <person name="Shi W."/>
            <person name="Wu L."/>
            <person name="Ma J."/>
        </authorList>
    </citation>
    <scope>NUCLEOTIDE SEQUENCE [LARGE SCALE GENOMIC DNA]</scope>
    <source>
        <strain evidence="2 3">SKP4-8</strain>
    </source>
</reference>
<dbReference type="InterPro" id="IPR001387">
    <property type="entry name" value="Cro/C1-type_HTH"/>
</dbReference>
<organism evidence="2 3">
    <name type="scientific">Allobacillus salarius</name>
    <dbReference type="NCBI Taxonomy" id="1955272"/>
    <lineage>
        <taxon>Bacteria</taxon>
        <taxon>Bacillati</taxon>
        <taxon>Bacillota</taxon>
        <taxon>Bacilli</taxon>
        <taxon>Bacillales</taxon>
        <taxon>Bacillaceae</taxon>
        <taxon>Allobacillus</taxon>
    </lineage>
</organism>
<feature type="domain" description="HTH cro/C1-type" evidence="1">
    <location>
        <begin position="12"/>
        <end position="65"/>
    </location>
</feature>
<name>A0A556PL11_9BACI</name>
<dbReference type="OrthoDB" id="1150409at2"/>
<dbReference type="InterPro" id="IPR019734">
    <property type="entry name" value="TPR_rpt"/>
</dbReference>
<dbReference type="Pfam" id="PF01381">
    <property type="entry name" value="HTH_3"/>
    <property type="match status" value="1"/>
</dbReference>
<gene>
    <name evidence="2" type="ORF">FPQ13_08105</name>
</gene>
<dbReference type="Pfam" id="PF18768">
    <property type="entry name" value="RNPP_C"/>
    <property type="match status" value="1"/>
</dbReference>
<dbReference type="PROSITE" id="PS50943">
    <property type="entry name" value="HTH_CROC1"/>
    <property type="match status" value="1"/>
</dbReference>
<dbReference type="Proteomes" id="UP000316425">
    <property type="component" value="Unassembled WGS sequence"/>
</dbReference>
<accession>A0A556PL11</accession>
<dbReference type="InterPro" id="IPR010982">
    <property type="entry name" value="Lambda_DNA-bd_dom_sf"/>
</dbReference>
<dbReference type="InterPro" id="IPR011990">
    <property type="entry name" value="TPR-like_helical_dom_sf"/>
</dbReference>
<dbReference type="EMBL" id="VMHE01000012">
    <property type="protein sequence ID" value="TSJ65081.1"/>
    <property type="molecule type" value="Genomic_DNA"/>
</dbReference>
<dbReference type="SMART" id="SM00028">
    <property type="entry name" value="TPR"/>
    <property type="match status" value="3"/>
</dbReference>
<dbReference type="GO" id="GO:0003677">
    <property type="term" value="F:DNA binding"/>
    <property type="evidence" value="ECO:0007669"/>
    <property type="project" value="InterPro"/>
</dbReference>
<dbReference type="PANTHER" id="PTHR37038">
    <property type="entry name" value="TRANSCRIPTIONAL REGULATOR-RELATED"/>
    <property type="match status" value="1"/>
</dbReference>
<evidence type="ECO:0000259" key="1">
    <source>
        <dbReference type="PROSITE" id="PS50943"/>
    </source>
</evidence>
<dbReference type="SUPFAM" id="SSF47413">
    <property type="entry name" value="lambda repressor-like DNA-binding domains"/>
    <property type="match status" value="1"/>
</dbReference>